<proteinExistence type="predicted"/>
<feature type="transmembrane region" description="Helical" evidence="6">
    <location>
        <begin position="420"/>
        <end position="438"/>
    </location>
</feature>
<evidence type="ECO:0000256" key="5">
    <source>
        <dbReference type="ARBA" id="ARBA00023136"/>
    </source>
</evidence>
<keyword evidence="3 6" id="KW-0812">Transmembrane</keyword>
<protein>
    <submittedName>
        <fullName evidence="8">MMPL family transporter</fullName>
    </submittedName>
</protein>
<accession>A0ABT2PNR0</accession>
<organism evidence="8 9">
    <name type="scientific">Acidovorax bellezanensis</name>
    <dbReference type="NCBI Taxonomy" id="2976702"/>
    <lineage>
        <taxon>Bacteria</taxon>
        <taxon>Pseudomonadati</taxon>
        <taxon>Pseudomonadota</taxon>
        <taxon>Betaproteobacteria</taxon>
        <taxon>Burkholderiales</taxon>
        <taxon>Comamonadaceae</taxon>
        <taxon>Acidovorax</taxon>
    </lineage>
</organism>
<comment type="subcellular location">
    <subcellularLocation>
        <location evidence="1">Cell membrane</location>
        <topology evidence="1">Multi-pass membrane protein</topology>
    </subcellularLocation>
</comment>
<feature type="transmembrane region" description="Helical" evidence="6">
    <location>
        <begin position="649"/>
        <end position="671"/>
    </location>
</feature>
<gene>
    <name evidence="8" type="ORF">N0K08_09385</name>
</gene>
<feature type="transmembrane region" description="Helical" evidence="6">
    <location>
        <begin position="334"/>
        <end position="357"/>
    </location>
</feature>
<evidence type="ECO:0000259" key="7">
    <source>
        <dbReference type="PROSITE" id="PS50156"/>
    </source>
</evidence>
<dbReference type="SUPFAM" id="SSF82866">
    <property type="entry name" value="Multidrug efflux transporter AcrB transmembrane domain"/>
    <property type="match status" value="2"/>
</dbReference>
<comment type="caution">
    <text evidence="8">The sequence shown here is derived from an EMBL/GenBank/DDBJ whole genome shotgun (WGS) entry which is preliminary data.</text>
</comment>
<feature type="transmembrane region" description="Helical" evidence="6">
    <location>
        <begin position="237"/>
        <end position="256"/>
    </location>
</feature>
<evidence type="ECO:0000313" key="9">
    <source>
        <dbReference type="Proteomes" id="UP001525968"/>
    </source>
</evidence>
<name>A0ABT2PNR0_9BURK</name>
<keyword evidence="4 6" id="KW-1133">Transmembrane helix</keyword>
<dbReference type="InterPro" id="IPR050545">
    <property type="entry name" value="Mycobact_MmpL"/>
</dbReference>
<dbReference type="PROSITE" id="PS50156">
    <property type="entry name" value="SSD"/>
    <property type="match status" value="1"/>
</dbReference>
<keyword evidence="2" id="KW-1003">Cell membrane</keyword>
<dbReference type="InterPro" id="IPR000731">
    <property type="entry name" value="SSD"/>
</dbReference>
<reference evidence="8 9" key="1">
    <citation type="submission" date="2022-09" db="EMBL/GenBank/DDBJ databases">
        <title>Draft genome of isolate Be4.</title>
        <authorList>
            <person name="Sanchez-Castro I."/>
            <person name="Martinez-Rodriguez P."/>
            <person name="Descostes M."/>
            <person name="Merroun M."/>
        </authorList>
    </citation>
    <scope>NUCLEOTIDE SEQUENCE [LARGE SCALE GENOMIC DNA]</scope>
    <source>
        <strain evidence="8 9">Be4</strain>
    </source>
</reference>
<evidence type="ECO:0000256" key="4">
    <source>
        <dbReference type="ARBA" id="ARBA00022989"/>
    </source>
</evidence>
<feature type="transmembrane region" description="Helical" evidence="6">
    <location>
        <begin position="28"/>
        <end position="49"/>
    </location>
</feature>
<feature type="transmembrane region" description="Helical" evidence="6">
    <location>
        <begin position="752"/>
        <end position="776"/>
    </location>
</feature>
<sequence>MPDIPTREDFAADSGSRVERLIFNHRRLIVAICLLLTLILGLEATRLTVSASFEKMMPQSSAFIRNYLDNASALRGLGNSVRIVVESERGDIYDPAYLNTLREINDKIYTIRGVDRSFVKSIWMPVVRWIEVTPDGFQGGPVMPESYDGSTGSISQLRANVARAGLIGSLVANDQRSSMIFVPLLEHYADSGKPIDVREVHRELDKIRAAYASQQVKIHVIGFAQLVGDLIDGILQIALYFLAAAVIAGLVIFAYTRCARSTALVIYCSITAVVWQLGIVRLLGADLDPYSILVPFLVFAIGVSHGAQKMNGIMQDIGRGMHRYVAARFTFRRLFLAGLTALLADAVGFGVLGIIDIPAIRGLALAAGIGVAVLIITNLVLLPVLLSYTGVSTSAAARSLHAGSQQTYARLFMPFCRPRGAAIALFVAAALALGGLALSTRLQIGDINPGAPELSADSRYNRDNAYVTNHYQLSTDQFAVIVKTPPGGIGTYKTLQEMDRLEEALRDLPGVQTTTSVASLARRYTAAGFEGDPRWMTISRDPFTVSDALNSVYVAHPELLNGDRSVAPIVAFLTDHKAQTLERVVKTVEAFAAHHDDPDRRFLLAAGSAGIEAATNLAVEKANRSMLLLVYAAVIVLCFITFRSWRAVVVAVVPLVITSILCEALMVMLGIGVKVATLPVTALGVGIGVDYALYLLSIQLSLQRRGCSLEEAYASALAFTGKVIALIGITLAAAVVTWAWSPIKFQADMGILLAFMFLWNMLGALILVPALSCFLLQNVGVAKRGLTQAPKEAVRVDRPGYPA</sequence>
<feature type="transmembrane region" description="Helical" evidence="6">
    <location>
        <begin position="263"/>
        <end position="284"/>
    </location>
</feature>
<feature type="domain" description="SSD" evidence="7">
    <location>
        <begin position="266"/>
        <end position="388"/>
    </location>
</feature>
<dbReference type="Pfam" id="PF03176">
    <property type="entry name" value="MMPL"/>
    <property type="match status" value="1"/>
</dbReference>
<feature type="transmembrane region" description="Helical" evidence="6">
    <location>
        <begin position="717"/>
        <end position="740"/>
    </location>
</feature>
<feature type="transmembrane region" description="Helical" evidence="6">
    <location>
        <begin position="363"/>
        <end position="388"/>
    </location>
</feature>
<dbReference type="InterPro" id="IPR004869">
    <property type="entry name" value="MMPL_dom"/>
</dbReference>
<evidence type="ECO:0000256" key="6">
    <source>
        <dbReference type="SAM" id="Phobius"/>
    </source>
</evidence>
<keyword evidence="5 6" id="KW-0472">Membrane</keyword>
<feature type="transmembrane region" description="Helical" evidence="6">
    <location>
        <begin position="290"/>
        <end position="313"/>
    </location>
</feature>
<dbReference type="PANTHER" id="PTHR33406:SF10">
    <property type="entry name" value="SSD DOMAIN-CONTAINING PROTEIN"/>
    <property type="match status" value="1"/>
</dbReference>
<evidence type="ECO:0000313" key="8">
    <source>
        <dbReference type="EMBL" id="MCT9810847.1"/>
    </source>
</evidence>
<evidence type="ECO:0000256" key="1">
    <source>
        <dbReference type="ARBA" id="ARBA00004651"/>
    </source>
</evidence>
<dbReference type="Proteomes" id="UP001525968">
    <property type="component" value="Unassembled WGS sequence"/>
</dbReference>
<dbReference type="PANTHER" id="PTHR33406">
    <property type="entry name" value="MEMBRANE PROTEIN MJ1562-RELATED"/>
    <property type="match status" value="1"/>
</dbReference>
<feature type="transmembrane region" description="Helical" evidence="6">
    <location>
        <begin position="625"/>
        <end position="642"/>
    </location>
</feature>
<keyword evidence="9" id="KW-1185">Reference proteome</keyword>
<evidence type="ECO:0000256" key="3">
    <source>
        <dbReference type="ARBA" id="ARBA00022692"/>
    </source>
</evidence>
<evidence type="ECO:0000256" key="2">
    <source>
        <dbReference type="ARBA" id="ARBA00022475"/>
    </source>
</evidence>
<dbReference type="Gene3D" id="1.20.1640.10">
    <property type="entry name" value="Multidrug efflux transporter AcrB transmembrane domain"/>
    <property type="match status" value="2"/>
</dbReference>
<feature type="transmembrane region" description="Helical" evidence="6">
    <location>
        <begin position="677"/>
        <end position="696"/>
    </location>
</feature>
<dbReference type="EMBL" id="JAODYH010000004">
    <property type="protein sequence ID" value="MCT9810847.1"/>
    <property type="molecule type" value="Genomic_DNA"/>
</dbReference>